<dbReference type="EMBL" id="VZAZ01000039">
    <property type="protein sequence ID" value="MQO55679.1"/>
    <property type="molecule type" value="Genomic_DNA"/>
</dbReference>
<dbReference type="Proteomes" id="UP000358159">
    <property type="component" value="Unassembled WGS sequence"/>
</dbReference>
<protein>
    <recommendedName>
        <fullName evidence="3">FRG domain-containing protein</fullName>
    </recommendedName>
</protein>
<organism evidence="1 2">
    <name type="scientific">Segatella copri</name>
    <dbReference type="NCBI Taxonomy" id="165179"/>
    <lineage>
        <taxon>Bacteria</taxon>
        <taxon>Pseudomonadati</taxon>
        <taxon>Bacteroidota</taxon>
        <taxon>Bacteroidia</taxon>
        <taxon>Bacteroidales</taxon>
        <taxon>Prevotellaceae</taxon>
        <taxon>Segatella</taxon>
    </lineage>
</organism>
<sequence length="367" mass="42504">MIYSAEYNNLPTLDELVDNLNNALAQQPVLHLNPLERLVQRRDCFVVTRLMSGRYSLKPNIGFSKALFRGESYVHSTCKSVFSRNWKDRCTVENVKRNEFELLMNSHPIYQLFRDGIQLTDRFRLKMYNPYGIAMSYGFPTQLLSLTSDIKIASFFAVTEFDETEQKYKPIDNSDNTKTGILYVFNLMAPFGLIPGLSTVGLQPFVRPGLQKEFAINLPKDVDFKDHQFTVGFVFKHDNAISKRIFNQFQQGEALRPHNDILALRAQQILESKEVSQAALERNLRQNPNDNQGKIEKELEDSDIAIVKKEYPTFTIEELSYIYSNPSDYWMNFCKNIEFGGKDAGKLKDLLLSVPQKEEYKKYFQPH</sequence>
<accession>A0A6A7VLP9</accession>
<dbReference type="RefSeq" id="WP_153094553.1">
    <property type="nucleotide sequence ID" value="NZ_VZAK01000003.1"/>
</dbReference>
<evidence type="ECO:0008006" key="3">
    <source>
        <dbReference type="Google" id="ProtNLM"/>
    </source>
</evidence>
<gene>
    <name evidence="1" type="ORF">F7D42_08160</name>
</gene>
<dbReference type="AlphaFoldDB" id="A0A6A7VLP9"/>
<evidence type="ECO:0000313" key="2">
    <source>
        <dbReference type="Proteomes" id="UP000358159"/>
    </source>
</evidence>
<evidence type="ECO:0000313" key="1">
    <source>
        <dbReference type="EMBL" id="MQO55679.1"/>
    </source>
</evidence>
<name>A0A6A7VLP9_9BACT</name>
<proteinExistence type="predicted"/>
<comment type="caution">
    <text evidence="1">The sequence shown here is derived from an EMBL/GenBank/DDBJ whole genome shotgun (WGS) entry which is preliminary data.</text>
</comment>
<reference evidence="1 2" key="1">
    <citation type="submission" date="2019-09" db="EMBL/GenBank/DDBJ databases">
        <title>Distinct polysaccharide growth profiles of human intestinal Prevotella copri isolates.</title>
        <authorList>
            <person name="Fehlner-Peach H."/>
            <person name="Magnabosco C."/>
            <person name="Raghavan V."/>
            <person name="Scher J.U."/>
            <person name="Tett A."/>
            <person name="Cox L.M."/>
            <person name="Gottsegen C."/>
            <person name="Watters A."/>
            <person name="Wiltshire- Gordon J.D."/>
            <person name="Segata N."/>
            <person name="Bonneau R."/>
            <person name="Littman D.R."/>
        </authorList>
    </citation>
    <scope>NUCLEOTIDE SEQUENCE [LARGE SCALE GENOMIC DNA]</scope>
    <source>
        <strain evidence="1 2">BVe41219</strain>
    </source>
</reference>